<evidence type="ECO:0000259" key="3">
    <source>
        <dbReference type="Pfam" id="PF00582"/>
    </source>
</evidence>
<reference evidence="4" key="1">
    <citation type="submission" date="2020-11" db="EMBL/GenBank/DDBJ databases">
        <title>Sequencing the genomes of 1000 actinobacteria strains.</title>
        <authorList>
            <person name="Klenk H.-P."/>
        </authorList>
    </citation>
    <scope>NUCLEOTIDE SEQUENCE</scope>
    <source>
        <strain evidence="4">DSM 43175</strain>
    </source>
</reference>
<dbReference type="EMBL" id="JADOUA010000001">
    <property type="protein sequence ID" value="MBG6089185.1"/>
    <property type="molecule type" value="Genomic_DNA"/>
</dbReference>
<dbReference type="Gene3D" id="3.40.50.620">
    <property type="entry name" value="HUPs"/>
    <property type="match status" value="2"/>
</dbReference>
<feature type="compositionally biased region" description="Gly residues" evidence="2">
    <location>
        <begin position="13"/>
        <end position="22"/>
    </location>
</feature>
<proteinExistence type="inferred from homology"/>
<feature type="region of interest" description="Disordered" evidence="2">
    <location>
        <begin position="1"/>
        <end position="31"/>
    </location>
</feature>
<dbReference type="PANTHER" id="PTHR46268:SF6">
    <property type="entry name" value="UNIVERSAL STRESS PROTEIN UP12"/>
    <property type="match status" value="1"/>
</dbReference>
<dbReference type="RefSeq" id="WP_197011821.1">
    <property type="nucleotide sequence ID" value="NZ_BAABES010000004.1"/>
</dbReference>
<dbReference type="InterPro" id="IPR006016">
    <property type="entry name" value="UspA"/>
</dbReference>
<evidence type="ECO:0000313" key="4">
    <source>
        <dbReference type="EMBL" id="MBG6089185.1"/>
    </source>
</evidence>
<feature type="compositionally biased region" description="Basic and acidic residues" evidence="2">
    <location>
        <begin position="1"/>
        <end position="12"/>
    </location>
</feature>
<feature type="domain" description="UspA" evidence="3">
    <location>
        <begin position="177"/>
        <end position="312"/>
    </location>
</feature>
<evidence type="ECO:0000256" key="1">
    <source>
        <dbReference type="ARBA" id="ARBA00008791"/>
    </source>
</evidence>
<dbReference type="PANTHER" id="PTHR46268">
    <property type="entry name" value="STRESS RESPONSE PROTEIN NHAX"/>
    <property type="match status" value="1"/>
</dbReference>
<protein>
    <submittedName>
        <fullName evidence="4">Nucleotide-binding universal stress UspA family protein</fullName>
    </submittedName>
</protein>
<accession>A0A931DFL0</accession>
<keyword evidence="5" id="KW-1185">Reference proteome</keyword>
<dbReference type="PRINTS" id="PR01438">
    <property type="entry name" value="UNVRSLSTRESS"/>
</dbReference>
<feature type="domain" description="UspA" evidence="3">
    <location>
        <begin position="32"/>
        <end position="164"/>
    </location>
</feature>
<evidence type="ECO:0000256" key="2">
    <source>
        <dbReference type="SAM" id="MobiDB-lite"/>
    </source>
</evidence>
<dbReference type="Pfam" id="PF00582">
    <property type="entry name" value="Usp"/>
    <property type="match status" value="2"/>
</dbReference>
<sequence length="321" mass="32449">MDGSDTTRETGGRETGGQGTGAGERARRPGGIVVGYDGSQAGVQALEWAVAEARARDSALTVVHVWELYVGASMAMPTVDLLTAAEGILAEGVEHVRKAAPGLRVDARLERGDAAARLIEVSRDLEAELAVAGSRGRGGFTGLLLGSVGAQLAAHAPCPVVVVRGPAEPRPAAAAGPVVVGVDGSPASVRALALGFTEAAAHGVPLTAVVVWEPLPDLELDLPPLVGSEGLREAAEARLARLMIPGRELHPGVEARGRVLTGRPREVLIDAAAGASLLVVGSRGMGGIRGLLLGSVSNALLHHAPCPVAVVHAPGSTDGTP</sequence>
<gene>
    <name evidence="4" type="ORF">IW256_003298</name>
</gene>
<dbReference type="SUPFAM" id="SSF52402">
    <property type="entry name" value="Adenine nucleotide alpha hydrolases-like"/>
    <property type="match status" value="2"/>
</dbReference>
<dbReference type="InterPro" id="IPR014729">
    <property type="entry name" value="Rossmann-like_a/b/a_fold"/>
</dbReference>
<evidence type="ECO:0000313" key="5">
    <source>
        <dbReference type="Proteomes" id="UP000614047"/>
    </source>
</evidence>
<name>A0A931DFL0_9ACTN</name>
<comment type="similarity">
    <text evidence="1">Belongs to the universal stress protein A family.</text>
</comment>
<dbReference type="InterPro" id="IPR006015">
    <property type="entry name" value="Universal_stress_UspA"/>
</dbReference>
<organism evidence="4 5">
    <name type="scientific">Actinomadura viridis</name>
    <dbReference type="NCBI Taxonomy" id="58110"/>
    <lineage>
        <taxon>Bacteria</taxon>
        <taxon>Bacillati</taxon>
        <taxon>Actinomycetota</taxon>
        <taxon>Actinomycetes</taxon>
        <taxon>Streptosporangiales</taxon>
        <taxon>Thermomonosporaceae</taxon>
        <taxon>Actinomadura</taxon>
    </lineage>
</organism>
<dbReference type="Proteomes" id="UP000614047">
    <property type="component" value="Unassembled WGS sequence"/>
</dbReference>
<dbReference type="CDD" id="cd00293">
    <property type="entry name" value="USP-like"/>
    <property type="match status" value="1"/>
</dbReference>
<dbReference type="AlphaFoldDB" id="A0A931DFL0"/>
<comment type="caution">
    <text evidence="4">The sequence shown here is derived from an EMBL/GenBank/DDBJ whole genome shotgun (WGS) entry which is preliminary data.</text>
</comment>